<name>A0AAE5MKT0_RHOHA</name>
<dbReference type="Gene3D" id="3.30.60.230">
    <property type="entry name" value="Lsr2, dimerization domain"/>
    <property type="match status" value="1"/>
</dbReference>
<dbReference type="Pfam" id="PF11774">
    <property type="entry name" value="Lsr2"/>
    <property type="match status" value="1"/>
</dbReference>
<dbReference type="InterPro" id="IPR024412">
    <property type="entry name" value="Lsr2_dim_dom"/>
</dbReference>
<dbReference type="Gene3D" id="4.10.320.10">
    <property type="entry name" value="E3-binding domain"/>
    <property type="match status" value="1"/>
</dbReference>
<dbReference type="GO" id="GO:0016746">
    <property type="term" value="F:acyltransferase activity"/>
    <property type="evidence" value="ECO:0007669"/>
    <property type="project" value="InterPro"/>
</dbReference>
<accession>A0AAE5MKT0</accession>
<protein>
    <recommendedName>
        <fullName evidence="1">Lsr2 dimerization domain-containing protein</fullName>
    </recommendedName>
</protein>
<dbReference type="RefSeq" id="WP_022594248.1">
    <property type="nucleotide sequence ID" value="NZ_AP025268.1"/>
</dbReference>
<evidence type="ECO:0000313" key="3">
    <source>
        <dbReference type="Proteomes" id="UP000193518"/>
    </source>
</evidence>
<gene>
    <name evidence="2" type="ORF">A5N68_03295</name>
</gene>
<dbReference type="Proteomes" id="UP000193518">
    <property type="component" value="Unassembled WGS sequence"/>
</dbReference>
<comment type="caution">
    <text evidence="2">The sequence shown here is derived from an EMBL/GenBank/DDBJ whole genome shotgun (WGS) entry which is preliminary data.</text>
</comment>
<sequence length="105" mass="11952">MVETIDELDGQKIEAGGETIEFSVDGQTYSIDLRDENAKELRDVLAGYIRRARRVGGHKRWATELVPESGVPVVRRWAHEKGYPLPRKSRLPRTVLEHYAVAHSD</sequence>
<organism evidence="2 3">
    <name type="scientific">Rhodococcus hoagii</name>
    <name type="common">Corynebacterium equii</name>
    <dbReference type="NCBI Taxonomy" id="43767"/>
    <lineage>
        <taxon>Bacteria</taxon>
        <taxon>Bacillati</taxon>
        <taxon>Actinomycetota</taxon>
        <taxon>Actinomycetes</taxon>
        <taxon>Mycobacteriales</taxon>
        <taxon>Nocardiaceae</taxon>
        <taxon>Prescottella</taxon>
    </lineage>
</organism>
<evidence type="ECO:0000259" key="1">
    <source>
        <dbReference type="Pfam" id="PF11774"/>
    </source>
</evidence>
<reference evidence="2 3" key="1">
    <citation type="journal article" date="2016" name="Genome Biol. Evol.">
        <title>Pangenome and Phylogenomic Analysis of the Pathogenic Actinobacterium Rhodococcus equi.</title>
        <authorList>
            <person name="Anastasi E."/>
            <person name="MacArthur I."/>
            <person name="Scortti M."/>
            <person name="Alvarez S."/>
            <person name="Giguere S."/>
            <person name="Vazquez-Boland J.A."/>
        </authorList>
    </citation>
    <scope>NUCLEOTIDE SEQUENCE [LARGE SCALE GENOMIC DNA]</scope>
    <source>
        <strain evidence="2 3">PAM1271</strain>
    </source>
</reference>
<feature type="domain" description="Lsr2 dimerization" evidence="1">
    <location>
        <begin position="2"/>
        <end position="56"/>
    </location>
</feature>
<dbReference type="InterPro" id="IPR036625">
    <property type="entry name" value="E3-bd_dom_sf"/>
</dbReference>
<dbReference type="AlphaFoldDB" id="A0AAE5MKT0"/>
<evidence type="ECO:0000313" key="2">
    <source>
        <dbReference type="EMBL" id="ORM31244.1"/>
    </source>
</evidence>
<dbReference type="GO" id="GO:0003677">
    <property type="term" value="F:DNA binding"/>
    <property type="evidence" value="ECO:0007669"/>
    <property type="project" value="InterPro"/>
</dbReference>
<proteinExistence type="predicted"/>
<dbReference type="InterPro" id="IPR042261">
    <property type="entry name" value="Lsr2-like_dimerization"/>
</dbReference>
<dbReference type="EMBL" id="LWIC01000001">
    <property type="protein sequence ID" value="ORM31244.1"/>
    <property type="molecule type" value="Genomic_DNA"/>
</dbReference>